<protein>
    <submittedName>
        <fullName evidence="2">Uncharacterized protein</fullName>
    </submittedName>
</protein>
<dbReference type="KEGG" id="osg:BST96_02935"/>
<dbReference type="AlphaFoldDB" id="A0A1X9N7I4"/>
<sequence>MQAMIKTILYRALGFSLLSFTTSLTAQTTDSPNPEKAEQSPWLFAPVATSDPKVGTSAGFVAGYLTHFDKQSPVSTFGNASTYSETDSWYSVFFANTYFGEDKHRLFGLYIDGKLRNDFDDFANAGIPLQTSNTFDIYMLRYQYQLWENWFIGGQAAASDIGVSGDNAYSSIVAQLVGLTDTKAVGMGLAILYDTRDNQNSPATGTTFDINNFAYRQSFGGESSFDSYTVKYHRYTTIFDKHVLAARLSGRFSNNAETGGLSSLDLRGYVGGEYLAEHMTVAEVDGRFQINKTWGYSASAGMACLYNNTGDCGNYDNWYPSASVGLIYTIKPVDKIVLRAQYAVGKDNNDGFYLNVGHPF</sequence>
<organism evidence="2 3">
    <name type="scientific">Oceanicoccus sagamiensis</name>
    <dbReference type="NCBI Taxonomy" id="716816"/>
    <lineage>
        <taxon>Bacteria</taxon>
        <taxon>Pseudomonadati</taxon>
        <taxon>Pseudomonadota</taxon>
        <taxon>Gammaproteobacteria</taxon>
        <taxon>Cellvibrionales</taxon>
        <taxon>Spongiibacteraceae</taxon>
        <taxon>Oceanicoccus</taxon>
    </lineage>
</organism>
<accession>A0A1X9N7I4</accession>
<proteinExistence type="predicted"/>
<evidence type="ECO:0000313" key="3">
    <source>
        <dbReference type="Proteomes" id="UP000193450"/>
    </source>
</evidence>
<name>A0A1X9N7I4_9GAMM</name>
<dbReference type="Proteomes" id="UP000193450">
    <property type="component" value="Chromosome"/>
</dbReference>
<dbReference type="STRING" id="716816.BST96_02935"/>
<feature type="signal peptide" evidence="1">
    <location>
        <begin position="1"/>
        <end position="26"/>
    </location>
</feature>
<keyword evidence="1" id="KW-0732">Signal</keyword>
<evidence type="ECO:0000256" key="1">
    <source>
        <dbReference type="SAM" id="SignalP"/>
    </source>
</evidence>
<reference evidence="2 3" key="1">
    <citation type="submission" date="2016-11" db="EMBL/GenBank/DDBJ databases">
        <title>Trade-off between light-utilization and light-protection in marine flavobacteria.</title>
        <authorList>
            <person name="Kumagai Y."/>
        </authorList>
    </citation>
    <scope>NUCLEOTIDE SEQUENCE [LARGE SCALE GENOMIC DNA]</scope>
    <source>
        <strain evidence="2 3">NBRC 107125</strain>
    </source>
</reference>
<keyword evidence="3" id="KW-1185">Reference proteome</keyword>
<gene>
    <name evidence="2" type="ORF">BST96_02935</name>
</gene>
<evidence type="ECO:0000313" key="2">
    <source>
        <dbReference type="EMBL" id="ARN73151.1"/>
    </source>
</evidence>
<feature type="chain" id="PRO_5012620729" evidence="1">
    <location>
        <begin position="27"/>
        <end position="360"/>
    </location>
</feature>
<dbReference type="Gene3D" id="2.40.160.50">
    <property type="entry name" value="membrane protein fhac: a member of the omp85/tpsb transporter family"/>
    <property type="match status" value="1"/>
</dbReference>
<dbReference type="EMBL" id="CP019343">
    <property type="protein sequence ID" value="ARN73151.1"/>
    <property type="molecule type" value="Genomic_DNA"/>
</dbReference>